<dbReference type="PROSITE" id="PS51456">
    <property type="entry name" value="MYOSIN_MOTOR"/>
    <property type="match status" value="1"/>
</dbReference>
<dbReference type="PANTHER" id="PTHR13140:SF745">
    <property type="entry name" value="UNCONVENTIONAL MYOSIN-VI"/>
    <property type="match status" value="1"/>
</dbReference>
<keyword evidence="8 10" id="KW-0505">Motor protein</keyword>
<dbReference type="EMBL" id="CAKAEH010001337">
    <property type="protein sequence ID" value="CAG9534877.1"/>
    <property type="molecule type" value="Genomic_DNA"/>
</dbReference>
<evidence type="ECO:0000256" key="6">
    <source>
        <dbReference type="ARBA" id="ARBA00022860"/>
    </source>
</evidence>
<dbReference type="InterPro" id="IPR032412">
    <property type="entry name" value="Myosin-VI_CBD"/>
</dbReference>
<dbReference type="GO" id="GO:0007015">
    <property type="term" value="P:actin filament organization"/>
    <property type="evidence" value="ECO:0007669"/>
    <property type="project" value="TreeGrafter"/>
</dbReference>
<dbReference type="InterPro" id="IPR001609">
    <property type="entry name" value="Myosin_head_motor_dom-like"/>
</dbReference>
<keyword evidence="4 10" id="KW-0547">Nucleotide-binding</keyword>
<dbReference type="GO" id="GO:0016459">
    <property type="term" value="C:myosin complex"/>
    <property type="evidence" value="ECO:0007669"/>
    <property type="project" value="UniProtKB-KW"/>
</dbReference>
<name>A0A8J2PTG5_9BILA</name>
<dbReference type="AlphaFoldDB" id="A0A8J2PTG5"/>
<dbReference type="Pfam" id="PF16521">
    <property type="entry name" value="Myosin-VI_CBD"/>
    <property type="match status" value="1"/>
</dbReference>
<dbReference type="InterPro" id="IPR027417">
    <property type="entry name" value="P-loop_NTPase"/>
</dbReference>
<dbReference type="GO" id="GO:0030048">
    <property type="term" value="P:actin filament-based movement"/>
    <property type="evidence" value="ECO:0007669"/>
    <property type="project" value="TreeGrafter"/>
</dbReference>
<keyword evidence="2" id="KW-0963">Cytoplasm</keyword>
<evidence type="ECO:0000313" key="14">
    <source>
        <dbReference type="Proteomes" id="UP000746747"/>
    </source>
</evidence>
<dbReference type="Gene3D" id="1.20.120.720">
    <property type="entry name" value="Myosin VI head, motor domain, U50 subdomain"/>
    <property type="match status" value="1"/>
</dbReference>
<keyword evidence="7 10" id="KW-0518">Myosin</keyword>
<feature type="region of interest" description="Actin-binding" evidence="10">
    <location>
        <begin position="657"/>
        <end position="679"/>
    </location>
</feature>
<dbReference type="SMART" id="SM00242">
    <property type="entry name" value="MYSc"/>
    <property type="match status" value="1"/>
</dbReference>
<dbReference type="Gene3D" id="6.10.220.10">
    <property type="match status" value="1"/>
</dbReference>
<dbReference type="PRINTS" id="PR00193">
    <property type="entry name" value="MYOSINHEAVY"/>
</dbReference>
<accession>A0A8J2PTG5</accession>
<evidence type="ECO:0000256" key="8">
    <source>
        <dbReference type="ARBA" id="ARBA00023175"/>
    </source>
</evidence>
<dbReference type="Gene3D" id="1.10.10.820">
    <property type="match status" value="1"/>
</dbReference>
<dbReference type="InterPro" id="IPR049016">
    <property type="entry name" value="MYO6_lever"/>
</dbReference>
<evidence type="ECO:0000256" key="4">
    <source>
        <dbReference type="ARBA" id="ARBA00022741"/>
    </source>
</evidence>
<evidence type="ECO:0000256" key="7">
    <source>
        <dbReference type="ARBA" id="ARBA00023123"/>
    </source>
</evidence>
<dbReference type="GO" id="GO:0051015">
    <property type="term" value="F:actin filament binding"/>
    <property type="evidence" value="ECO:0007669"/>
    <property type="project" value="InterPro"/>
</dbReference>
<keyword evidence="9 10" id="KW-0009">Actin-binding</keyword>
<evidence type="ECO:0000256" key="9">
    <source>
        <dbReference type="ARBA" id="ARBA00023203"/>
    </source>
</evidence>
<proteinExistence type="inferred from homology"/>
<evidence type="ECO:0000256" key="3">
    <source>
        <dbReference type="ARBA" id="ARBA00022553"/>
    </source>
</evidence>
<dbReference type="InterPro" id="IPR036114">
    <property type="entry name" value="MYSc_Myo6"/>
</dbReference>
<evidence type="ECO:0000256" key="1">
    <source>
        <dbReference type="ARBA" id="ARBA00004496"/>
    </source>
</evidence>
<dbReference type="Pfam" id="PF00063">
    <property type="entry name" value="Myosin_head"/>
    <property type="match status" value="1"/>
</dbReference>
<evidence type="ECO:0000256" key="5">
    <source>
        <dbReference type="ARBA" id="ARBA00022840"/>
    </source>
</evidence>
<dbReference type="Gene3D" id="2.30.30.360">
    <property type="entry name" value="Myosin S1 fragment, N-terminal"/>
    <property type="match status" value="1"/>
</dbReference>
<sequence>MEAEVNMHVWAPDDKDGFVLCKIIDIGCECLTLQRLNEIETFKAFYDNIFPAGEEISRDVDDNCSLTHLNDGSLLNNCRLRYNRKQFYTYVANILIAINPYEQISGLYDVNMIQKYRGQSLGTLSPHIFAIADKAYQDMMRNQESQSIIISGESGAGKTESQKHIIRFLCESWDNRGTIEDNRGTIEQRILEISTILESFGNAKTACNNNSSRFGKFIEIHFNNKGTIVGGFVSHYLLERSRLCRQNARERNYHIFYQLIAGSDDQMARKLKLNKLENFNYLNKGCMQFFLNKENSTKVIPGRNKYKLDDMQDELIDDYNDFQKLLDAFNHIDVSVDIRDTVLEIVAAILHLGNIEFLDETIDFKSGCNVKEESKAYLISTAELLGIEVTDLRKHLVSRLMQPTRGGTKGTLYSVPLRASEASAARDGFAKSIYSRLFTAIVNKITECMPSNENAFSIGVLDTAGFESLDINSYEQFCINYCNEKLQNFFNERILIDEQNLYCKEQLHYDTVEFNDNKNCIELFEQKLYGIFELLDNESRLPQSSTQHFTRAVHEAHICHPCLMVPRLSRCHRTMRDDEGFIICHYAGNICYDTSQFLEKNSDTLHASLQCLMQQSRKSLVCELFIGSEFSKIEKKDESLGNKLVNTSVGNKFRSQLDILLAKLLKTGTHFVRCIKPNSEMKPNQFDGAQILLQLKCAGMSSALRVMQQGFPSRISYLSLYNMYQKYLPSRLTTLDAQLFCKCLFRVVGLEAKDYKFGLTKAFFRHGKFAEFDKILHLSKENIETLIEHISSWLCRFRFRRIQLAVISLVKVERLLAYRAKCRIKIQSAARTYLVRKSYQSRINALLALSALSENICVMYSVVNKLNETDLHKWTAIINALKEDVKVLKYQIKDNSYSTDAEMLHRCDALMNDAEEKLQYLKQQAATIDVEKFLPKDHEELKEQQNQLKKKLDYQIIEQKKETEQISQCSNESSERAEIMEQEKHQLIENSHAIERYDLSKWHYIDIRNGINSNDSKLSLSCKNEYYRRMRAYNEWKERNMTSKGLTSKMQKNVNGSKGGEDYKIIKSSDRYFRVITSYLTNREKNLFRIVGKSHFTVWYGHFKNGFIYRQIEISPNKPPILNVAGQNDKNMCKLPLKEMPLKKRKNVEISAARFNRIWTGNGGSSNLCSSDLCV</sequence>
<dbReference type="PANTHER" id="PTHR13140">
    <property type="entry name" value="MYOSIN"/>
    <property type="match status" value="1"/>
</dbReference>
<evidence type="ECO:0000313" key="13">
    <source>
        <dbReference type="EMBL" id="CAG9534877.1"/>
    </source>
</evidence>
<keyword evidence="11" id="KW-0175">Coiled coil</keyword>
<dbReference type="OrthoDB" id="6108017at2759"/>
<dbReference type="CDD" id="cd01382">
    <property type="entry name" value="MYSc_Myo6"/>
    <property type="match status" value="1"/>
</dbReference>
<dbReference type="GO" id="GO:0005516">
    <property type="term" value="F:calmodulin binding"/>
    <property type="evidence" value="ECO:0007669"/>
    <property type="project" value="UniProtKB-KW"/>
</dbReference>
<reference evidence="13" key="1">
    <citation type="submission" date="2021-09" db="EMBL/GenBank/DDBJ databases">
        <authorList>
            <consortium name="Pathogen Informatics"/>
        </authorList>
    </citation>
    <scope>NUCLEOTIDE SEQUENCE</scope>
</reference>
<keyword evidence="6" id="KW-0112">Calmodulin-binding</keyword>
<feature type="domain" description="Myosin motor" evidence="12">
    <location>
        <begin position="58"/>
        <end position="777"/>
    </location>
</feature>
<dbReference type="GO" id="GO:0005886">
    <property type="term" value="C:plasma membrane"/>
    <property type="evidence" value="ECO:0007669"/>
    <property type="project" value="TreeGrafter"/>
</dbReference>
<comment type="similarity">
    <text evidence="10">Belongs to the TRAFAC class myosin-kinesin ATPase superfamily. Myosin family.</text>
</comment>
<dbReference type="GO" id="GO:0005524">
    <property type="term" value="F:ATP binding"/>
    <property type="evidence" value="ECO:0007669"/>
    <property type="project" value="UniProtKB-UniRule"/>
</dbReference>
<dbReference type="Gene3D" id="3.40.850.10">
    <property type="entry name" value="Kinesin motor domain"/>
    <property type="match status" value="1"/>
</dbReference>
<dbReference type="GO" id="GO:0000146">
    <property type="term" value="F:microfilament motor activity"/>
    <property type="evidence" value="ECO:0007669"/>
    <property type="project" value="TreeGrafter"/>
</dbReference>
<dbReference type="CDD" id="cd21759">
    <property type="entry name" value="CBD_MYO6-like"/>
    <property type="match status" value="1"/>
</dbReference>
<dbReference type="InterPro" id="IPR036961">
    <property type="entry name" value="Kinesin_motor_dom_sf"/>
</dbReference>
<dbReference type="Proteomes" id="UP000746747">
    <property type="component" value="Unassembled WGS sequence"/>
</dbReference>
<keyword evidence="14" id="KW-1185">Reference proteome</keyword>
<dbReference type="GO" id="GO:0030139">
    <property type="term" value="C:endocytic vesicle"/>
    <property type="evidence" value="ECO:0007669"/>
    <property type="project" value="TreeGrafter"/>
</dbReference>
<evidence type="ECO:0000256" key="11">
    <source>
        <dbReference type="SAM" id="Coils"/>
    </source>
</evidence>
<keyword evidence="5 10" id="KW-0067">ATP-binding</keyword>
<gene>
    <name evidence="13" type="ORF">CJOHNSTONI_LOCUS4972</name>
</gene>
<evidence type="ECO:0000256" key="2">
    <source>
        <dbReference type="ARBA" id="ARBA00022490"/>
    </source>
</evidence>
<dbReference type="PROSITE" id="PS50096">
    <property type="entry name" value="IQ"/>
    <property type="match status" value="1"/>
</dbReference>
<dbReference type="Gene3D" id="3.30.70.1590">
    <property type="match status" value="1"/>
</dbReference>
<evidence type="ECO:0000259" key="12">
    <source>
        <dbReference type="PROSITE" id="PS51456"/>
    </source>
</evidence>
<protein>
    <recommendedName>
        <fullName evidence="12">Myosin motor domain-containing protein</fullName>
    </recommendedName>
</protein>
<feature type="binding site" evidence="10">
    <location>
        <begin position="152"/>
        <end position="159"/>
    </location>
    <ligand>
        <name>ATP</name>
        <dbReference type="ChEBI" id="CHEBI:30616"/>
    </ligand>
</feature>
<keyword evidence="3" id="KW-0597">Phosphoprotein</keyword>
<dbReference type="Gene3D" id="1.20.58.530">
    <property type="match status" value="1"/>
</dbReference>
<dbReference type="Pfam" id="PF21521">
    <property type="entry name" value="MYO6_lever"/>
    <property type="match status" value="1"/>
</dbReference>
<comment type="subcellular location">
    <subcellularLocation>
        <location evidence="1">Cytoplasm</location>
    </subcellularLocation>
</comment>
<evidence type="ECO:0000256" key="10">
    <source>
        <dbReference type="PROSITE-ProRule" id="PRU00782"/>
    </source>
</evidence>
<dbReference type="InterPro" id="IPR008989">
    <property type="entry name" value="Myosin_S1_N"/>
</dbReference>
<organism evidence="13 14">
    <name type="scientific">Cercopithifilaria johnstoni</name>
    <dbReference type="NCBI Taxonomy" id="2874296"/>
    <lineage>
        <taxon>Eukaryota</taxon>
        <taxon>Metazoa</taxon>
        <taxon>Ecdysozoa</taxon>
        <taxon>Nematoda</taxon>
        <taxon>Chromadorea</taxon>
        <taxon>Rhabditida</taxon>
        <taxon>Spirurina</taxon>
        <taxon>Spiruromorpha</taxon>
        <taxon>Filarioidea</taxon>
        <taxon>Onchocercidae</taxon>
        <taxon>Cercopithifilaria</taxon>
    </lineage>
</organism>
<dbReference type="SUPFAM" id="SSF52540">
    <property type="entry name" value="P-loop containing nucleoside triphosphate hydrolases"/>
    <property type="match status" value="1"/>
</dbReference>
<feature type="coiled-coil region" evidence="11">
    <location>
        <begin position="904"/>
        <end position="990"/>
    </location>
</feature>
<comment type="caution">
    <text evidence="13">The sequence shown here is derived from an EMBL/GenBank/DDBJ whole genome shotgun (WGS) entry which is preliminary data.</text>
</comment>